<dbReference type="GeneID" id="77932102"/>
<sequence length="42" mass="4549">MTLEEALAEWAVESLVMANEMWHHGAIDTAVADGATPEKPEP</sequence>
<evidence type="ECO:0000313" key="2">
    <source>
        <dbReference type="Proteomes" id="UP000272407"/>
    </source>
</evidence>
<proteinExistence type="predicted"/>
<dbReference type="KEGG" id="vg:77932102"/>
<keyword evidence="2" id="KW-1185">Reference proteome</keyword>
<accession>A0A3G3M618</accession>
<dbReference type="EMBL" id="MH910041">
    <property type="protein sequence ID" value="AYR01537.1"/>
    <property type="molecule type" value="Genomic_DNA"/>
</dbReference>
<organism evidence="1 2">
    <name type="scientific">Arthrobacter phage Seahorse</name>
    <dbReference type="NCBI Taxonomy" id="2419611"/>
    <lineage>
        <taxon>Viruses</taxon>
        <taxon>Duplodnaviria</taxon>
        <taxon>Heunggongvirae</taxon>
        <taxon>Uroviricota</taxon>
        <taxon>Caudoviricetes</taxon>
        <taxon>Seamegvirus</taxon>
        <taxon>Seamegvirus seahorse</taxon>
    </lineage>
</organism>
<evidence type="ECO:0000313" key="1">
    <source>
        <dbReference type="EMBL" id="AYR01537.1"/>
    </source>
</evidence>
<reference evidence="1 2" key="1">
    <citation type="submission" date="2018-09" db="EMBL/GenBank/DDBJ databases">
        <authorList>
            <person name="Rimple P.A."/>
            <person name="Stoner T.H."/>
            <person name="Garlena R.A."/>
            <person name="Russell D.A."/>
            <person name="Pope W.H."/>
            <person name="Jacobs-Sera D."/>
            <person name="Hatfull G.F."/>
        </authorList>
    </citation>
    <scope>NUCLEOTIDE SEQUENCE [LARGE SCALE GENOMIC DNA]</scope>
</reference>
<dbReference type="RefSeq" id="YP_010656223.1">
    <property type="nucleotide sequence ID" value="NC_070836.1"/>
</dbReference>
<name>A0A3G3M618_9CAUD</name>
<dbReference type="Proteomes" id="UP000272407">
    <property type="component" value="Segment"/>
</dbReference>
<gene>
    <name evidence="1" type="primary">37</name>
    <name evidence="1" type="ORF">PBI_SEAHORSE_37</name>
</gene>
<protein>
    <submittedName>
        <fullName evidence="1">Uncharacterized protein</fullName>
    </submittedName>
</protein>